<proteinExistence type="predicted"/>
<dbReference type="RefSeq" id="XP_025397912.1">
    <property type="nucleotide sequence ID" value="XM_025543522.1"/>
</dbReference>
<dbReference type="OrthoDB" id="4207132at2759"/>
<reference evidence="1 2" key="1">
    <citation type="submission" date="2016-12" db="EMBL/GenBank/DDBJ databases">
        <title>The genomes of Aspergillus section Nigri reveals drivers in fungal speciation.</title>
        <authorList>
            <consortium name="DOE Joint Genome Institute"/>
            <person name="Vesth T.C."/>
            <person name="Nybo J."/>
            <person name="Theobald S."/>
            <person name="Brandl J."/>
            <person name="Frisvad J.C."/>
            <person name="Nielsen K.F."/>
            <person name="Lyhne E.K."/>
            <person name="Kogle M.E."/>
            <person name="Kuo A."/>
            <person name="Riley R."/>
            <person name="Clum A."/>
            <person name="Nolan M."/>
            <person name="Lipzen A."/>
            <person name="Salamov A."/>
            <person name="Henrissat B."/>
            <person name="Wiebenga A."/>
            <person name="De Vries R.P."/>
            <person name="Grigoriev I.V."/>
            <person name="Mortensen U.H."/>
            <person name="Andersen M.R."/>
            <person name="Baker S.E."/>
        </authorList>
    </citation>
    <scope>NUCLEOTIDE SEQUENCE [LARGE SCALE GENOMIC DNA]</scope>
    <source>
        <strain evidence="1 2">CBS 117.55</strain>
    </source>
</reference>
<keyword evidence="2" id="KW-1185">Reference proteome</keyword>
<evidence type="ECO:0000313" key="1">
    <source>
        <dbReference type="EMBL" id="PWY77339.1"/>
    </source>
</evidence>
<protein>
    <submittedName>
        <fullName evidence="1">Uncharacterized protein</fullName>
    </submittedName>
</protein>
<accession>A0A317VUQ9</accession>
<dbReference type="GeneID" id="37065759"/>
<evidence type="ECO:0000313" key="2">
    <source>
        <dbReference type="Proteomes" id="UP000247233"/>
    </source>
</evidence>
<dbReference type="AlphaFoldDB" id="A0A317VUQ9"/>
<dbReference type="VEuPathDB" id="FungiDB:BO70DRAFT_363267"/>
<gene>
    <name evidence="1" type="ORF">BO70DRAFT_363267</name>
</gene>
<sequence length="72" mass="8296">MSPKTWFSKSLVSPDLNISLRDKEWTIVEKVNEHAFQKEEEDLLEGSAPSYSCTRLRCQSHDPESTPAFVRI</sequence>
<dbReference type="EMBL" id="MSFL01000018">
    <property type="protein sequence ID" value="PWY77339.1"/>
    <property type="molecule type" value="Genomic_DNA"/>
</dbReference>
<dbReference type="Proteomes" id="UP000247233">
    <property type="component" value="Unassembled WGS sequence"/>
</dbReference>
<name>A0A317VUQ9_9EURO</name>
<organism evidence="1 2">
    <name type="scientific">Aspergillus heteromorphus CBS 117.55</name>
    <dbReference type="NCBI Taxonomy" id="1448321"/>
    <lineage>
        <taxon>Eukaryota</taxon>
        <taxon>Fungi</taxon>
        <taxon>Dikarya</taxon>
        <taxon>Ascomycota</taxon>
        <taxon>Pezizomycotina</taxon>
        <taxon>Eurotiomycetes</taxon>
        <taxon>Eurotiomycetidae</taxon>
        <taxon>Eurotiales</taxon>
        <taxon>Aspergillaceae</taxon>
        <taxon>Aspergillus</taxon>
        <taxon>Aspergillus subgen. Circumdati</taxon>
    </lineage>
</organism>
<comment type="caution">
    <text evidence="1">The sequence shown here is derived from an EMBL/GenBank/DDBJ whole genome shotgun (WGS) entry which is preliminary data.</text>
</comment>